<protein>
    <recommendedName>
        <fullName evidence="6">RING-type domain-containing protein</fullName>
    </recommendedName>
</protein>
<keyword evidence="5" id="KW-0812">Transmembrane</keyword>
<dbReference type="AlphaFoldDB" id="A0AAD3DAX7"/>
<gene>
    <name evidence="7" type="ORF">CTEN210_17534</name>
</gene>
<dbReference type="GO" id="GO:0008270">
    <property type="term" value="F:zinc ion binding"/>
    <property type="evidence" value="ECO:0007669"/>
    <property type="project" value="UniProtKB-KW"/>
</dbReference>
<dbReference type="InterPro" id="IPR013083">
    <property type="entry name" value="Znf_RING/FYVE/PHD"/>
</dbReference>
<keyword evidence="3" id="KW-0862">Zinc</keyword>
<keyword evidence="5" id="KW-0472">Membrane</keyword>
<dbReference type="Gene3D" id="3.30.40.10">
    <property type="entry name" value="Zinc/RING finger domain, C3HC4 (zinc finger)"/>
    <property type="match status" value="1"/>
</dbReference>
<feature type="domain" description="RING-type" evidence="6">
    <location>
        <begin position="154"/>
        <end position="198"/>
    </location>
</feature>
<dbReference type="Proteomes" id="UP001054902">
    <property type="component" value="Unassembled WGS sequence"/>
</dbReference>
<evidence type="ECO:0000256" key="4">
    <source>
        <dbReference type="PROSITE-ProRule" id="PRU00175"/>
    </source>
</evidence>
<evidence type="ECO:0000256" key="5">
    <source>
        <dbReference type="SAM" id="Phobius"/>
    </source>
</evidence>
<feature type="transmembrane region" description="Helical" evidence="5">
    <location>
        <begin position="6"/>
        <end position="27"/>
    </location>
</feature>
<evidence type="ECO:0000256" key="2">
    <source>
        <dbReference type="ARBA" id="ARBA00022771"/>
    </source>
</evidence>
<evidence type="ECO:0000313" key="7">
    <source>
        <dbReference type="EMBL" id="GFH61058.1"/>
    </source>
</evidence>
<evidence type="ECO:0000256" key="3">
    <source>
        <dbReference type="ARBA" id="ARBA00022833"/>
    </source>
</evidence>
<name>A0AAD3DAX7_9STRA</name>
<dbReference type="InterPro" id="IPR052788">
    <property type="entry name" value="RING-type_E3_ligase_ATL"/>
</dbReference>
<reference evidence="7 8" key="1">
    <citation type="journal article" date="2021" name="Sci. Rep.">
        <title>The genome of the diatom Chaetoceros tenuissimus carries an ancient integrated fragment of an extant virus.</title>
        <authorList>
            <person name="Hongo Y."/>
            <person name="Kimura K."/>
            <person name="Takaki Y."/>
            <person name="Yoshida Y."/>
            <person name="Baba S."/>
            <person name="Kobayashi G."/>
            <person name="Nagasaki K."/>
            <person name="Hano T."/>
            <person name="Tomaru Y."/>
        </authorList>
    </citation>
    <scope>NUCLEOTIDE SEQUENCE [LARGE SCALE GENOMIC DNA]</scope>
    <source>
        <strain evidence="7 8">NIES-3715</strain>
    </source>
</reference>
<evidence type="ECO:0000259" key="6">
    <source>
        <dbReference type="PROSITE" id="PS50089"/>
    </source>
</evidence>
<keyword evidence="8" id="KW-1185">Reference proteome</keyword>
<dbReference type="SUPFAM" id="SSF57850">
    <property type="entry name" value="RING/U-box"/>
    <property type="match status" value="1"/>
</dbReference>
<evidence type="ECO:0000256" key="1">
    <source>
        <dbReference type="ARBA" id="ARBA00022723"/>
    </source>
</evidence>
<evidence type="ECO:0000313" key="8">
    <source>
        <dbReference type="Proteomes" id="UP001054902"/>
    </source>
</evidence>
<keyword evidence="5" id="KW-1133">Transmembrane helix</keyword>
<dbReference type="EMBL" id="BLLK01000069">
    <property type="protein sequence ID" value="GFH61058.1"/>
    <property type="molecule type" value="Genomic_DNA"/>
</dbReference>
<dbReference type="PROSITE" id="PS50089">
    <property type="entry name" value="ZF_RING_2"/>
    <property type="match status" value="1"/>
</dbReference>
<dbReference type="InterPro" id="IPR001841">
    <property type="entry name" value="Znf_RING"/>
</dbReference>
<sequence>MVLDRNDIIYLVTFIVYILICFCRCHWRNRQRNEDLYNDAEPYTLPVGMTEAEREEFVRRNIIIKKAEDMKDFSIHELYDEEKEEAGGKRNEPVANMNVSMEIDEKDSEHQRRESLFDSLANSFRSGINTIQRMSSTLSKNQTQRNEEEKNPCCSICFEDYEIGDEICESTNNECPHKFHADCMVSWLVKHKECPICRHDYLNTHGNDFGMDLESGTAPHSMLSVPGSFAVVARMNAEPMNL</sequence>
<accession>A0AAD3DAX7</accession>
<organism evidence="7 8">
    <name type="scientific">Chaetoceros tenuissimus</name>
    <dbReference type="NCBI Taxonomy" id="426638"/>
    <lineage>
        <taxon>Eukaryota</taxon>
        <taxon>Sar</taxon>
        <taxon>Stramenopiles</taxon>
        <taxon>Ochrophyta</taxon>
        <taxon>Bacillariophyta</taxon>
        <taxon>Coscinodiscophyceae</taxon>
        <taxon>Chaetocerotophycidae</taxon>
        <taxon>Chaetocerotales</taxon>
        <taxon>Chaetocerotaceae</taxon>
        <taxon>Chaetoceros</taxon>
    </lineage>
</organism>
<comment type="caution">
    <text evidence="7">The sequence shown here is derived from an EMBL/GenBank/DDBJ whole genome shotgun (WGS) entry which is preliminary data.</text>
</comment>
<proteinExistence type="predicted"/>
<dbReference type="Pfam" id="PF13639">
    <property type="entry name" value="zf-RING_2"/>
    <property type="match status" value="1"/>
</dbReference>
<dbReference type="PANTHER" id="PTHR45798">
    <property type="entry name" value="RING-H2 FINGER PROTEIN ATL61-RELATED-RELATED"/>
    <property type="match status" value="1"/>
</dbReference>
<keyword evidence="2 4" id="KW-0863">Zinc-finger</keyword>
<dbReference type="PANTHER" id="PTHR45798:SF97">
    <property type="entry name" value="ALCOHOL-SENSITIVE RING FINGER PROTEIN 1"/>
    <property type="match status" value="1"/>
</dbReference>
<keyword evidence="1" id="KW-0479">Metal-binding</keyword>